<evidence type="ECO:0000256" key="1">
    <source>
        <dbReference type="SAM" id="MobiDB-lite"/>
    </source>
</evidence>
<feature type="signal peptide" evidence="2">
    <location>
        <begin position="1"/>
        <end position="18"/>
    </location>
</feature>
<dbReference type="Proteomes" id="UP001292094">
    <property type="component" value="Unassembled WGS sequence"/>
</dbReference>
<gene>
    <name evidence="3" type="ORF">Pmani_005439</name>
</gene>
<sequence length="107" mass="11684">MGTFSFLLHGYLLSYTGTYFLPPPDHIPLPHQLYPKSDPLTSSTSLATVALGTGTHPGGNTATPVPAGGRTHGRLTPRPRVPRWTRAPLYTRTFPAVQTSRRAQGYR</sequence>
<accession>A0AAE1UM69</accession>
<evidence type="ECO:0000313" key="4">
    <source>
        <dbReference type="Proteomes" id="UP001292094"/>
    </source>
</evidence>
<name>A0AAE1UM69_9EUCA</name>
<reference evidence="3" key="1">
    <citation type="submission" date="2023-11" db="EMBL/GenBank/DDBJ databases">
        <title>Genome assemblies of two species of porcelain crab, Petrolisthes cinctipes and Petrolisthes manimaculis (Anomura: Porcellanidae).</title>
        <authorList>
            <person name="Angst P."/>
        </authorList>
    </citation>
    <scope>NUCLEOTIDE SEQUENCE</scope>
    <source>
        <strain evidence="3">PB745_02</strain>
        <tissue evidence="3">Gill</tissue>
    </source>
</reference>
<evidence type="ECO:0000256" key="2">
    <source>
        <dbReference type="SAM" id="SignalP"/>
    </source>
</evidence>
<keyword evidence="2" id="KW-0732">Signal</keyword>
<organism evidence="3 4">
    <name type="scientific">Petrolisthes manimaculis</name>
    <dbReference type="NCBI Taxonomy" id="1843537"/>
    <lineage>
        <taxon>Eukaryota</taxon>
        <taxon>Metazoa</taxon>
        <taxon>Ecdysozoa</taxon>
        <taxon>Arthropoda</taxon>
        <taxon>Crustacea</taxon>
        <taxon>Multicrustacea</taxon>
        <taxon>Malacostraca</taxon>
        <taxon>Eumalacostraca</taxon>
        <taxon>Eucarida</taxon>
        <taxon>Decapoda</taxon>
        <taxon>Pleocyemata</taxon>
        <taxon>Anomura</taxon>
        <taxon>Galatheoidea</taxon>
        <taxon>Porcellanidae</taxon>
        <taxon>Petrolisthes</taxon>
    </lineage>
</organism>
<keyword evidence="4" id="KW-1185">Reference proteome</keyword>
<protein>
    <submittedName>
        <fullName evidence="3">Uncharacterized protein</fullName>
    </submittedName>
</protein>
<feature type="chain" id="PRO_5041898159" evidence="2">
    <location>
        <begin position="19"/>
        <end position="107"/>
    </location>
</feature>
<proteinExistence type="predicted"/>
<evidence type="ECO:0000313" key="3">
    <source>
        <dbReference type="EMBL" id="KAK4323885.1"/>
    </source>
</evidence>
<comment type="caution">
    <text evidence="3">The sequence shown here is derived from an EMBL/GenBank/DDBJ whole genome shotgun (WGS) entry which is preliminary data.</text>
</comment>
<dbReference type="AlphaFoldDB" id="A0AAE1UM69"/>
<dbReference type="EMBL" id="JAWZYT010000404">
    <property type="protein sequence ID" value="KAK4323885.1"/>
    <property type="molecule type" value="Genomic_DNA"/>
</dbReference>
<feature type="compositionally biased region" description="Basic residues" evidence="1">
    <location>
        <begin position="71"/>
        <end position="83"/>
    </location>
</feature>
<feature type="region of interest" description="Disordered" evidence="1">
    <location>
        <begin position="51"/>
        <end position="84"/>
    </location>
</feature>